<comment type="caution">
    <text evidence="3">The sequence shown here is derived from an EMBL/GenBank/DDBJ whole genome shotgun (WGS) entry which is preliminary data.</text>
</comment>
<keyword evidence="2" id="KW-1133">Transmembrane helix</keyword>
<feature type="transmembrane region" description="Helical" evidence="2">
    <location>
        <begin position="353"/>
        <end position="371"/>
    </location>
</feature>
<gene>
    <name evidence="3" type="ORF">SLS58_008497</name>
</gene>
<feature type="compositionally biased region" description="Basic and acidic residues" evidence="1">
    <location>
        <begin position="1"/>
        <end position="14"/>
    </location>
</feature>
<evidence type="ECO:0000313" key="4">
    <source>
        <dbReference type="Proteomes" id="UP001521184"/>
    </source>
</evidence>
<proteinExistence type="predicted"/>
<dbReference type="Proteomes" id="UP001521184">
    <property type="component" value="Unassembled WGS sequence"/>
</dbReference>
<feature type="transmembrane region" description="Helical" evidence="2">
    <location>
        <begin position="160"/>
        <end position="181"/>
    </location>
</feature>
<evidence type="ECO:0000313" key="3">
    <source>
        <dbReference type="EMBL" id="KAL1638912.1"/>
    </source>
</evidence>
<name>A0ABR3THG0_9PEZI</name>
<sequence>MSDPKEKPLVHIRNDSGISVSRPNTAPGSVNSFTAKDFADYEKRLSQDSIVKPLGAYMPHRSQEDDPPRPVTMPGYVHDGFASKDFADYEKRLSASSNHLSASSNHQAFEDAAAMKAAALMEAGMLKESGITVELNNAVTVPDKRYPRAFRNIRHKILSVYRRISTLIIIGNLIALVHLVATAGSPLDINPSNLATATAVNIFGTIAVRQEWIVNALYSTCLSTPLSAPLRVRRLLAKVYENGGFHSGTAYAGTAWFTLLCATVSRLYIHNDLTANPIALVAVAYITLAVLVVILIFCFPYMRMHWHNHFEFSHRFLGWLAIGCLWALIMLVIENKRVATSVAFGSALISEPSFWFLIAITLMIVMPWLLLRKVRFTVENLSDHALRLNYNEKLAPFRGVAIAESPLGQYHSFATFPNPESDLPNGQSIIVSKAGDWTASQVLDKSDERHYWLRGVPKTGVLGMCLIFRKVVIVTTGSGIGPCLAFLNLPEQLRRPCRVIWSSPRPAAIYGQGICDSVKRCDPDALIWDTRAQGRPNMVQLTYNMYRESGAEAVFVISNPKLTKMLVYAMESRGVPAFGPIWDS</sequence>
<dbReference type="EMBL" id="JAKEKT020000072">
    <property type="protein sequence ID" value="KAL1638912.1"/>
    <property type="molecule type" value="Genomic_DNA"/>
</dbReference>
<keyword evidence="2" id="KW-0472">Membrane</keyword>
<reference evidence="3 4" key="1">
    <citation type="journal article" date="2023" name="Plant Dis.">
        <title>First Report of Diplodia intermedia Causing Canker and Dieback Diseases on Apple Trees in Canada.</title>
        <authorList>
            <person name="Ellouze W."/>
            <person name="Ilyukhin E."/>
            <person name="Sulman M."/>
            <person name="Ali S."/>
        </authorList>
    </citation>
    <scope>NUCLEOTIDE SEQUENCE [LARGE SCALE GENOMIC DNA]</scope>
    <source>
        <strain evidence="3 4">M45-28</strain>
    </source>
</reference>
<feature type="region of interest" description="Disordered" evidence="1">
    <location>
        <begin position="1"/>
        <end position="29"/>
    </location>
</feature>
<organism evidence="3 4">
    <name type="scientific">Diplodia intermedia</name>
    <dbReference type="NCBI Taxonomy" id="856260"/>
    <lineage>
        <taxon>Eukaryota</taxon>
        <taxon>Fungi</taxon>
        <taxon>Dikarya</taxon>
        <taxon>Ascomycota</taxon>
        <taxon>Pezizomycotina</taxon>
        <taxon>Dothideomycetes</taxon>
        <taxon>Dothideomycetes incertae sedis</taxon>
        <taxon>Botryosphaeriales</taxon>
        <taxon>Botryosphaeriaceae</taxon>
        <taxon>Diplodia</taxon>
    </lineage>
</organism>
<dbReference type="PANTHER" id="PTHR33927">
    <property type="entry name" value="TRANSMEMBRANE PROTEIN"/>
    <property type="match status" value="1"/>
</dbReference>
<protein>
    <recommendedName>
        <fullName evidence="5">Nonribosomal peptide synthetase 12</fullName>
    </recommendedName>
</protein>
<feature type="transmembrane region" description="Helical" evidence="2">
    <location>
        <begin position="314"/>
        <end position="333"/>
    </location>
</feature>
<feature type="compositionally biased region" description="Polar residues" evidence="1">
    <location>
        <begin position="16"/>
        <end position="29"/>
    </location>
</feature>
<evidence type="ECO:0000256" key="1">
    <source>
        <dbReference type="SAM" id="MobiDB-lite"/>
    </source>
</evidence>
<feature type="transmembrane region" description="Helical" evidence="2">
    <location>
        <begin position="250"/>
        <end position="269"/>
    </location>
</feature>
<accession>A0ABR3THG0</accession>
<evidence type="ECO:0008006" key="5">
    <source>
        <dbReference type="Google" id="ProtNLM"/>
    </source>
</evidence>
<dbReference type="InterPro" id="IPR052979">
    <property type="entry name" value="Adenylate-forming_domain"/>
</dbReference>
<feature type="transmembrane region" description="Helical" evidence="2">
    <location>
        <begin position="275"/>
        <end position="302"/>
    </location>
</feature>
<keyword evidence="2" id="KW-0812">Transmembrane</keyword>
<evidence type="ECO:0000256" key="2">
    <source>
        <dbReference type="SAM" id="Phobius"/>
    </source>
</evidence>
<keyword evidence="4" id="KW-1185">Reference proteome</keyword>
<dbReference type="PANTHER" id="PTHR33927:SF5">
    <property type="entry name" value="ENZYME, PUTATIVE (AFU_ORTHOLOGUE AFUA_8G01222)-RELATED"/>
    <property type="match status" value="1"/>
</dbReference>